<dbReference type="EMBL" id="CP002691">
    <property type="protein sequence ID" value="AEE48348.1"/>
    <property type="molecule type" value="Genomic_DNA"/>
</dbReference>
<reference key="2">
    <citation type="submission" date="2011-04" db="EMBL/GenBank/DDBJ databases">
        <title>Complete sequence of chromosome of Haliscomenobacter hydrossis DSM 1100.</title>
        <authorList>
            <consortium name="US DOE Joint Genome Institute (JGI-PGF)"/>
            <person name="Lucas S."/>
            <person name="Han J."/>
            <person name="Lapidus A."/>
            <person name="Bruce D."/>
            <person name="Goodwin L."/>
            <person name="Pitluck S."/>
            <person name="Peters L."/>
            <person name="Kyrpides N."/>
            <person name="Mavromatis K."/>
            <person name="Ivanova N."/>
            <person name="Ovchinnikova G."/>
            <person name="Pagani I."/>
            <person name="Daligault H."/>
            <person name="Detter J.C."/>
            <person name="Han C."/>
            <person name="Land M."/>
            <person name="Hauser L."/>
            <person name="Markowitz V."/>
            <person name="Cheng J.-F."/>
            <person name="Hugenholtz P."/>
            <person name="Woyke T."/>
            <person name="Wu D."/>
            <person name="Verbarg S."/>
            <person name="Frueling A."/>
            <person name="Brambilla E."/>
            <person name="Klenk H.-P."/>
            <person name="Eisen J.A."/>
        </authorList>
    </citation>
    <scope>NUCLEOTIDE SEQUENCE</scope>
    <source>
        <strain>DSM 1100</strain>
    </source>
</reference>
<dbReference type="HOGENOM" id="CLU_069557_0_0_10"/>
<evidence type="ECO:0000313" key="2">
    <source>
        <dbReference type="EMBL" id="AEE48348.1"/>
    </source>
</evidence>
<keyword evidence="3" id="KW-1185">Reference proteome</keyword>
<proteinExistence type="predicted"/>
<dbReference type="KEGG" id="hhy:Halhy_0437"/>
<dbReference type="Proteomes" id="UP000008461">
    <property type="component" value="Chromosome"/>
</dbReference>
<dbReference type="Pfam" id="PF20243">
    <property type="entry name" value="MbnP"/>
    <property type="match status" value="1"/>
</dbReference>
<organism evidence="2 3">
    <name type="scientific">Haliscomenobacter hydrossis (strain ATCC 27775 / DSM 1100 / LMG 10767 / O)</name>
    <dbReference type="NCBI Taxonomy" id="760192"/>
    <lineage>
        <taxon>Bacteria</taxon>
        <taxon>Pseudomonadati</taxon>
        <taxon>Bacteroidota</taxon>
        <taxon>Saprospiria</taxon>
        <taxon>Saprospirales</taxon>
        <taxon>Haliscomenobacteraceae</taxon>
        <taxon>Haliscomenobacter</taxon>
    </lineage>
</organism>
<dbReference type="PROSITE" id="PS51257">
    <property type="entry name" value="PROKAR_LIPOPROTEIN"/>
    <property type="match status" value="1"/>
</dbReference>
<name>F4KY85_HALH1</name>
<evidence type="ECO:0000313" key="3">
    <source>
        <dbReference type="Proteomes" id="UP000008461"/>
    </source>
</evidence>
<sequence length="275" mass="30271">MNVKNILTVMALFSTTFFTFSCDKDDEGEFGPNDKGNIILEFDNVVGSQNLQLNGPQTYTNANGDQFNVTLLNYYISNIKLKKGDGSTVVVPQDSSYFLVKESNKASQLLKINNIPAGDYTEVTFTVGVDSTRNTMDLAKRTGILDPAANSGEDNMYWSWNSGYIFFKMEGLSPQATADAAGNKKFRYHIGGFGGMNSKTINNVKTITRTFGGEKATVRSSITPQLHIVVDILKVFEGSSKVSIGSNTTVMFAPYSVNIANNYVEMFQVHHVHND</sequence>
<dbReference type="eggNOG" id="ENOG502ZB53">
    <property type="taxonomic scope" value="Bacteria"/>
</dbReference>
<dbReference type="AlphaFoldDB" id="F4KY85"/>
<reference evidence="2 3" key="1">
    <citation type="journal article" date="2011" name="Stand. Genomic Sci.">
        <title>Complete genome sequence of Haliscomenobacter hydrossis type strain (O).</title>
        <authorList>
            <consortium name="US DOE Joint Genome Institute (JGI-PGF)"/>
            <person name="Daligault H."/>
            <person name="Lapidus A."/>
            <person name="Zeytun A."/>
            <person name="Nolan M."/>
            <person name="Lucas S."/>
            <person name="Del Rio T.G."/>
            <person name="Tice H."/>
            <person name="Cheng J.F."/>
            <person name="Tapia R."/>
            <person name="Han C."/>
            <person name="Goodwin L."/>
            <person name="Pitluck S."/>
            <person name="Liolios K."/>
            <person name="Pagani I."/>
            <person name="Ivanova N."/>
            <person name="Huntemann M."/>
            <person name="Mavromatis K."/>
            <person name="Mikhailova N."/>
            <person name="Pati A."/>
            <person name="Chen A."/>
            <person name="Palaniappan K."/>
            <person name="Land M."/>
            <person name="Hauser L."/>
            <person name="Brambilla E.M."/>
            <person name="Rohde M."/>
            <person name="Verbarg S."/>
            <person name="Goker M."/>
            <person name="Bristow J."/>
            <person name="Eisen J.A."/>
            <person name="Markowitz V."/>
            <person name="Hugenholtz P."/>
            <person name="Kyrpides N.C."/>
            <person name="Klenk H.P."/>
            <person name="Woyke T."/>
        </authorList>
    </citation>
    <scope>NUCLEOTIDE SEQUENCE [LARGE SCALE GENOMIC DNA]</scope>
    <source>
        <strain evidence="3">ATCC 27775 / DSM 1100 / LMG 10767 / O</strain>
    </source>
</reference>
<accession>F4KY85</accession>
<evidence type="ECO:0000259" key="1">
    <source>
        <dbReference type="Pfam" id="PF20243"/>
    </source>
</evidence>
<gene>
    <name evidence="2" type="ordered locus">Halhy_0437</name>
</gene>
<dbReference type="STRING" id="760192.Halhy_0437"/>
<feature type="domain" description="Copper-binding protein MbnP-like" evidence="1">
    <location>
        <begin position="36"/>
        <end position="247"/>
    </location>
</feature>
<dbReference type="InterPro" id="IPR046863">
    <property type="entry name" value="MbnP-like_dom"/>
</dbReference>
<protein>
    <recommendedName>
        <fullName evidence="1">Copper-binding protein MbnP-like domain-containing protein</fullName>
    </recommendedName>
</protein>
<dbReference type="RefSeq" id="WP_013762912.1">
    <property type="nucleotide sequence ID" value="NC_015510.1"/>
</dbReference>